<gene>
    <name evidence="2" type="ORF">B0H16DRAFT_1892779</name>
</gene>
<accession>A0AAD7MWB0</accession>
<comment type="caution">
    <text evidence="2">The sequence shown here is derived from an EMBL/GenBank/DDBJ whole genome shotgun (WGS) entry which is preliminary data.</text>
</comment>
<keyword evidence="3" id="KW-1185">Reference proteome</keyword>
<evidence type="ECO:0000313" key="3">
    <source>
        <dbReference type="Proteomes" id="UP001215598"/>
    </source>
</evidence>
<feature type="region of interest" description="Disordered" evidence="1">
    <location>
        <begin position="130"/>
        <end position="176"/>
    </location>
</feature>
<dbReference type="EMBL" id="JARKIB010000138">
    <property type="protein sequence ID" value="KAJ7733449.1"/>
    <property type="molecule type" value="Genomic_DNA"/>
</dbReference>
<protein>
    <submittedName>
        <fullName evidence="2">Uncharacterized protein</fullName>
    </submittedName>
</protein>
<organism evidence="2 3">
    <name type="scientific">Mycena metata</name>
    <dbReference type="NCBI Taxonomy" id="1033252"/>
    <lineage>
        <taxon>Eukaryota</taxon>
        <taxon>Fungi</taxon>
        <taxon>Dikarya</taxon>
        <taxon>Basidiomycota</taxon>
        <taxon>Agaricomycotina</taxon>
        <taxon>Agaricomycetes</taxon>
        <taxon>Agaricomycetidae</taxon>
        <taxon>Agaricales</taxon>
        <taxon>Marasmiineae</taxon>
        <taxon>Mycenaceae</taxon>
        <taxon>Mycena</taxon>
    </lineage>
</organism>
<reference evidence="2" key="1">
    <citation type="submission" date="2023-03" db="EMBL/GenBank/DDBJ databases">
        <title>Massive genome expansion in bonnet fungi (Mycena s.s.) driven by repeated elements and novel gene families across ecological guilds.</title>
        <authorList>
            <consortium name="Lawrence Berkeley National Laboratory"/>
            <person name="Harder C.B."/>
            <person name="Miyauchi S."/>
            <person name="Viragh M."/>
            <person name="Kuo A."/>
            <person name="Thoen E."/>
            <person name="Andreopoulos B."/>
            <person name="Lu D."/>
            <person name="Skrede I."/>
            <person name="Drula E."/>
            <person name="Henrissat B."/>
            <person name="Morin E."/>
            <person name="Kohler A."/>
            <person name="Barry K."/>
            <person name="LaButti K."/>
            <person name="Morin E."/>
            <person name="Salamov A."/>
            <person name="Lipzen A."/>
            <person name="Mereny Z."/>
            <person name="Hegedus B."/>
            <person name="Baldrian P."/>
            <person name="Stursova M."/>
            <person name="Weitz H."/>
            <person name="Taylor A."/>
            <person name="Grigoriev I.V."/>
            <person name="Nagy L.G."/>
            <person name="Martin F."/>
            <person name="Kauserud H."/>
        </authorList>
    </citation>
    <scope>NUCLEOTIDE SEQUENCE</scope>
    <source>
        <strain evidence="2">CBHHK182m</strain>
    </source>
</reference>
<name>A0AAD7MWB0_9AGAR</name>
<sequence>MSLNVEGYTVPSAVFYPSPQSYISLAFYSSLPRVSGTRLLVTTNVPSQLLFSTPLDFKVSTTLETDVVLGFDWSSRVRDYLLMNGYRLDSTFDAWLYFSLPLHPLYHPSGPASALSTQSVTSSLQHTLMTASAHPDEPTRSNAAPGLIVPNSEPYSENFKKSKNSKNFETVNHSDTSSIPRARHKKFIHPKTPLSSKVTFIPYVPPSAGPSQSVSVPTEDVVSSVSSEPDSETRGHDTITRLFLSPDTAANVFTAGPATIFKLLDYHHVPRPSDMSLENGRISLICHLISGSCVRSCDPVFLENHICHCKNFASIFPTLNSMAFAVLSIILSASEERLPAPHHLAKHRRDLVQQHSLLSPNLMASPFRKIRHA</sequence>
<evidence type="ECO:0000256" key="1">
    <source>
        <dbReference type="SAM" id="MobiDB-lite"/>
    </source>
</evidence>
<evidence type="ECO:0000313" key="2">
    <source>
        <dbReference type="EMBL" id="KAJ7733449.1"/>
    </source>
</evidence>
<dbReference type="AlphaFoldDB" id="A0AAD7MWB0"/>
<proteinExistence type="predicted"/>
<dbReference type="Proteomes" id="UP001215598">
    <property type="component" value="Unassembled WGS sequence"/>
</dbReference>